<evidence type="ECO:0000313" key="1">
    <source>
        <dbReference type="EMBL" id="PVA08714.1"/>
    </source>
</evidence>
<organism evidence="1 2">
    <name type="scientific">Pelagivirga sediminicola</name>
    <dbReference type="NCBI Taxonomy" id="2170575"/>
    <lineage>
        <taxon>Bacteria</taxon>
        <taxon>Pseudomonadati</taxon>
        <taxon>Pseudomonadota</taxon>
        <taxon>Alphaproteobacteria</taxon>
        <taxon>Rhodobacterales</taxon>
        <taxon>Paracoccaceae</taxon>
        <taxon>Pelagivirga</taxon>
    </lineage>
</organism>
<accession>A0A2T7G2U0</accession>
<keyword evidence="2" id="KW-1185">Reference proteome</keyword>
<dbReference type="AlphaFoldDB" id="A0A2T7G2U0"/>
<protein>
    <recommendedName>
        <fullName evidence="3">Helix-turn-helix domain-containing protein</fullName>
    </recommendedName>
</protein>
<name>A0A2T7G2U0_9RHOB</name>
<gene>
    <name evidence="1" type="ORF">DC366_17765</name>
</gene>
<sequence>MACAFFAFPDSGKTQRALGMGTCGIDECILTDEKTLFDARPVTFFEGPPDADALGPGELGVNIDLFRQVKSHYNKAKENIACRVLADICQDIQDSGYLGRMDDSAARLSSTVVTVQRWRSRFADNGLLMRENRNGLYSVDPKVAIRKDAEGVVIKPTSAKKAIFKF</sequence>
<proteinExistence type="predicted"/>
<reference evidence="1 2" key="1">
    <citation type="submission" date="2018-04" db="EMBL/GenBank/DDBJ databases">
        <title>Pelagivirga bohaiensis gen. nov., sp. nov., a bacterium isolated from the Bohai Sea.</title>
        <authorList>
            <person name="Ji X."/>
        </authorList>
    </citation>
    <scope>NUCLEOTIDE SEQUENCE [LARGE SCALE GENOMIC DNA]</scope>
    <source>
        <strain evidence="1 2">BH-SD19</strain>
    </source>
</reference>
<evidence type="ECO:0008006" key="3">
    <source>
        <dbReference type="Google" id="ProtNLM"/>
    </source>
</evidence>
<dbReference type="EMBL" id="QCYH01000019">
    <property type="protein sequence ID" value="PVA08714.1"/>
    <property type="molecule type" value="Genomic_DNA"/>
</dbReference>
<dbReference type="Proteomes" id="UP000244446">
    <property type="component" value="Unassembled WGS sequence"/>
</dbReference>
<evidence type="ECO:0000313" key="2">
    <source>
        <dbReference type="Proteomes" id="UP000244446"/>
    </source>
</evidence>
<comment type="caution">
    <text evidence="1">The sequence shown here is derived from an EMBL/GenBank/DDBJ whole genome shotgun (WGS) entry which is preliminary data.</text>
</comment>